<keyword evidence="3" id="KW-1185">Reference proteome</keyword>
<evidence type="ECO:0000256" key="1">
    <source>
        <dbReference type="SAM" id="MobiDB-lite"/>
    </source>
</evidence>
<dbReference type="OrthoDB" id="692975at2759"/>
<accession>A0A6G1ELQ6</accession>
<dbReference type="EMBL" id="SPHZ02000003">
    <property type="protein sequence ID" value="KAF0924943.1"/>
    <property type="molecule type" value="Genomic_DNA"/>
</dbReference>
<protein>
    <submittedName>
        <fullName evidence="2">Uncharacterized protein</fullName>
    </submittedName>
</protein>
<gene>
    <name evidence="2" type="ORF">E2562_015013</name>
</gene>
<dbReference type="AlphaFoldDB" id="A0A6G1ELQ6"/>
<organism evidence="2 3">
    <name type="scientific">Oryza meyeriana var. granulata</name>
    <dbReference type="NCBI Taxonomy" id="110450"/>
    <lineage>
        <taxon>Eukaryota</taxon>
        <taxon>Viridiplantae</taxon>
        <taxon>Streptophyta</taxon>
        <taxon>Embryophyta</taxon>
        <taxon>Tracheophyta</taxon>
        <taxon>Spermatophyta</taxon>
        <taxon>Magnoliopsida</taxon>
        <taxon>Liliopsida</taxon>
        <taxon>Poales</taxon>
        <taxon>Poaceae</taxon>
        <taxon>BOP clade</taxon>
        <taxon>Oryzoideae</taxon>
        <taxon>Oryzeae</taxon>
        <taxon>Oryzinae</taxon>
        <taxon>Oryza</taxon>
        <taxon>Oryza meyeriana</taxon>
    </lineage>
</organism>
<dbReference type="Proteomes" id="UP000479710">
    <property type="component" value="Unassembled WGS sequence"/>
</dbReference>
<reference evidence="2 3" key="1">
    <citation type="submission" date="2019-11" db="EMBL/GenBank/DDBJ databases">
        <title>Whole genome sequence of Oryza granulata.</title>
        <authorList>
            <person name="Li W."/>
        </authorList>
    </citation>
    <scope>NUCLEOTIDE SEQUENCE [LARGE SCALE GENOMIC DNA]</scope>
    <source>
        <strain evidence="3">cv. Menghai</strain>
        <tissue evidence="2">Leaf</tissue>
    </source>
</reference>
<comment type="caution">
    <text evidence="2">The sequence shown here is derived from an EMBL/GenBank/DDBJ whole genome shotgun (WGS) entry which is preliminary data.</text>
</comment>
<feature type="region of interest" description="Disordered" evidence="1">
    <location>
        <begin position="1"/>
        <end position="42"/>
    </location>
</feature>
<sequence length="86" mass="9474">MVVDWLQQQNGEGQASNGSEDGQANIGSMNMATKNSSFKVPPTLQEQPYDSWPCLPCPIDVSLTHILQSLCFQHGNGHDSNKFQCH</sequence>
<proteinExistence type="predicted"/>
<evidence type="ECO:0000313" key="2">
    <source>
        <dbReference type="EMBL" id="KAF0924943.1"/>
    </source>
</evidence>
<evidence type="ECO:0000313" key="3">
    <source>
        <dbReference type="Proteomes" id="UP000479710"/>
    </source>
</evidence>
<name>A0A6G1ELQ6_9ORYZ</name>